<evidence type="ECO:0000256" key="1">
    <source>
        <dbReference type="ARBA" id="ARBA00007689"/>
    </source>
</evidence>
<dbReference type="AlphaFoldDB" id="A0A1L6T9Q9"/>
<accession>A0A1L6T9Q9</accession>
<gene>
    <name evidence="2" type="ORF">KU39_592</name>
</gene>
<name>A0A1L6T9Q9_PISSA</name>
<dbReference type="InterPro" id="IPR011008">
    <property type="entry name" value="Dimeric_a/b-barrel"/>
</dbReference>
<dbReference type="OrthoDB" id="9797014at2"/>
<dbReference type="EMBL" id="CP012508">
    <property type="protein sequence ID" value="ALB21776.1"/>
    <property type="molecule type" value="Genomic_DNA"/>
</dbReference>
<dbReference type="InterPro" id="IPR051807">
    <property type="entry name" value="Sec-metab_biosynth-assoc"/>
</dbReference>
<protein>
    <submittedName>
        <fullName evidence="2">BolA family transcriptional regulator</fullName>
    </submittedName>
</protein>
<dbReference type="PANTHER" id="PTHR33606:SF3">
    <property type="entry name" value="PROTEIN YCII"/>
    <property type="match status" value="1"/>
</dbReference>
<dbReference type="Gene3D" id="3.30.70.1060">
    <property type="entry name" value="Dimeric alpha+beta barrel"/>
    <property type="match status" value="1"/>
</dbReference>
<dbReference type="PANTHER" id="PTHR33606">
    <property type="entry name" value="PROTEIN YCII"/>
    <property type="match status" value="1"/>
</dbReference>
<evidence type="ECO:0000313" key="2">
    <source>
        <dbReference type="EMBL" id="ALB21776.1"/>
    </source>
</evidence>
<comment type="similarity">
    <text evidence="1">Belongs to the YciI family.</text>
</comment>
<organism evidence="2 3">
    <name type="scientific">Piscirickettsia salmonis</name>
    <dbReference type="NCBI Taxonomy" id="1238"/>
    <lineage>
        <taxon>Bacteria</taxon>
        <taxon>Pseudomonadati</taxon>
        <taxon>Pseudomonadota</taxon>
        <taxon>Gammaproteobacteria</taxon>
        <taxon>Thiotrichales</taxon>
        <taxon>Piscirickettsiaceae</taxon>
        <taxon>Piscirickettsia</taxon>
    </lineage>
</organism>
<dbReference type="Proteomes" id="UP000029558">
    <property type="component" value="Chromosome"/>
</dbReference>
<dbReference type="SUPFAM" id="SSF54909">
    <property type="entry name" value="Dimeric alpha+beta barrel"/>
    <property type="match status" value="1"/>
</dbReference>
<dbReference type="NCBIfam" id="NF008473">
    <property type="entry name" value="PRK11370.1"/>
    <property type="match status" value="1"/>
</dbReference>
<reference evidence="2 3" key="1">
    <citation type="journal article" date="2014" name="Genome Announc.">
        <title>Comparative Genome Analysis of Two Isolates of the Fish Pathogen Piscirickettsia salmonis from Different Hosts Reveals Major Differences in Virulence-Associated Secretion Systems.</title>
        <authorList>
            <person name="Bohle H."/>
            <person name="Henriquez P."/>
            <person name="Grothusen H."/>
            <person name="Navas E."/>
            <person name="Sandoval A."/>
            <person name="Bustamante F."/>
            <person name="Bustos P."/>
            <person name="Mancilla M."/>
        </authorList>
    </citation>
    <scope>NUCLEOTIDE SEQUENCE [LARGE SCALE GENOMIC DNA]</scope>
    <source>
        <strain evidence="3">B1-32597</strain>
    </source>
</reference>
<proteinExistence type="inferred from homology"/>
<sequence>MLYSFFCYDHPNSLENRIKARAAHIERLHTLQAENRLIIAGPNPAIDDEAPGDAGFTGSLIIAKFNSLQDAQAWADAEPYLKAGVYTHVEVKPFKKVLPS</sequence>
<evidence type="ECO:0000313" key="3">
    <source>
        <dbReference type="Proteomes" id="UP000029558"/>
    </source>
</evidence>
<dbReference type="RefSeq" id="WP_017376578.1">
    <property type="nucleotide sequence ID" value="NZ_CP012508.1"/>
</dbReference>
<dbReference type="InterPro" id="IPR005545">
    <property type="entry name" value="YCII"/>
</dbReference>
<dbReference type="Pfam" id="PF03795">
    <property type="entry name" value="YCII"/>
    <property type="match status" value="1"/>
</dbReference>